<dbReference type="CDD" id="cd00037">
    <property type="entry name" value="CLECT"/>
    <property type="match status" value="1"/>
</dbReference>
<dbReference type="InterPro" id="IPR001304">
    <property type="entry name" value="C-type_lectin-like"/>
</dbReference>
<dbReference type="InterPro" id="IPR050801">
    <property type="entry name" value="Ca-Dep_Lectins_ImmuneDev"/>
</dbReference>
<dbReference type="InterPro" id="IPR016187">
    <property type="entry name" value="CTDL_fold"/>
</dbReference>
<dbReference type="Gene3D" id="3.10.100.10">
    <property type="entry name" value="Mannose-Binding Protein A, subunit A"/>
    <property type="match status" value="1"/>
</dbReference>
<accession>A0A8K0A5V5</accession>
<evidence type="ECO:0000259" key="1">
    <source>
        <dbReference type="PROSITE" id="PS50041"/>
    </source>
</evidence>
<dbReference type="PROSITE" id="PS50041">
    <property type="entry name" value="C_TYPE_LECTIN_2"/>
    <property type="match status" value="1"/>
</dbReference>
<feature type="domain" description="C-type lectin" evidence="1">
    <location>
        <begin position="15"/>
        <end position="119"/>
    </location>
</feature>
<proteinExistence type="predicted"/>
<dbReference type="Proteomes" id="UP000838412">
    <property type="component" value="Chromosome 6"/>
</dbReference>
<dbReference type="PANTHER" id="PTHR22801:SF63">
    <property type="entry name" value="C-TYPE LECTIN DOMAIN-CONTAINING PROTEIN"/>
    <property type="match status" value="1"/>
</dbReference>
<keyword evidence="3" id="KW-1185">Reference proteome</keyword>
<organism evidence="2 3">
    <name type="scientific">Branchiostoma lanceolatum</name>
    <name type="common">Common lancelet</name>
    <name type="synonym">Amphioxus lanceolatum</name>
    <dbReference type="NCBI Taxonomy" id="7740"/>
    <lineage>
        <taxon>Eukaryota</taxon>
        <taxon>Metazoa</taxon>
        <taxon>Chordata</taxon>
        <taxon>Cephalochordata</taxon>
        <taxon>Leptocardii</taxon>
        <taxon>Amphioxiformes</taxon>
        <taxon>Branchiostomatidae</taxon>
        <taxon>Branchiostoma</taxon>
    </lineage>
</organism>
<dbReference type="AlphaFoldDB" id="A0A8K0A5V5"/>
<sequence length="119" mass="13833">MTATEGPCPPGYHLFQDNCYKVFEDTLKYEGSVETCRKDGGILATPRDCTTDQFLIELKNRVSENRYVRIGLTDRLQEGVFVWSDGSPLRERDYTAWTQKPCQDVDKTGRQREKETREF</sequence>
<evidence type="ECO:0000313" key="2">
    <source>
        <dbReference type="EMBL" id="CAH1268394.1"/>
    </source>
</evidence>
<dbReference type="OrthoDB" id="6133475at2759"/>
<dbReference type="Pfam" id="PF00059">
    <property type="entry name" value="Lectin_C"/>
    <property type="match status" value="1"/>
</dbReference>
<dbReference type="EMBL" id="OV696691">
    <property type="protein sequence ID" value="CAH1268394.1"/>
    <property type="molecule type" value="Genomic_DNA"/>
</dbReference>
<reference evidence="2" key="1">
    <citation type="submission" date="2022-01" db="EMBL/GenBank/DDBJ databases">
        <authorList>
            <person name="Braso-Vives M."/>
        </authorList>
    </citation>
    <scope>NUCLEOTIDE SEQUENCE</scope>
</reference>
<dbReference type="InterPro" id="IPR016186">
    <property type="entry name" value="C-type_lectin-like/link_sf"/>
</dbReference>
<name>A0A8K0A5V5_BRALA</name>
<evidence type="ECO:0000313" key="3">
    <source>
        <dbReference type="Proteomes" id="UP000838412"/>
    </source>
</evidence>
<dbReference type="SUPFAM" id="SSF56436">
    <property type="entry name" value="C-type lectin-like"/>
    <property type="match status" value="1"/>
</dbReference>
<dbReference type="PANTHER" id="PTHR22801">
    <property type="entry name" value="LITHOSTATHINE"/>
    <property type="match status" value="1"/>
</dbReference>
<protein>
    <submittedName>
        <fullName evidence="2">CD209 protein</fullName>
    </submittedName>
</protein>
<gene>
    <name evidence="2" type="primary">CD209</name>
    <name evidence="2" type="ORF">BLAG_LOCUS21343</name>
</gene>